<evidence type="ECO:0000256" key="4">
    <source>
        <dbReference type="ARBA" id="ARBA00022723"/>
    </source>
</evidence>
<dbReference type="HAMAP" id="MF_01658">
    <property type="entry name" value="COQ7"/>
    <property type="match status" value="1"/>
</dbReference>
<evidence type="ECO:0000256" key="2">
    <source>
        <dbReference type="ARBA" id="ARBA00022475"/>
    </source>
</evidence>
<keyword evidence="12" id="KW-1185">Reference proteome</keyword>
<accession>A0A545UH29</accession>
<comment type="caution">
    <text evidence="11">The sequence shown here is derived from an EMBL/GenBank/DDBJ whole genome shotgun (WGS) entry which is preliminary data.</text>
</comment>
<name>A0A545UH29_9GAMM</name>
<feature type="region of interest" description="Disordered" evidence="10">
    <location>
        <begin position="24"/>
        <end position="45"/>
    </location>
</feature>
<keyword evidence="7 9" id="KW-0503">Monooxygenase</keyword>
<dbReference type="GO" id="GO:0006744">
    <property type="term" value="P:ubiquinone biosynthetic process"/>
    <property type="evidence" value="ECO:0007669"/>
    <property type="project" value="UniProtKB-UniRule"/>
</dbReference>
<dbReference type="OrthoDB" id="5192789at2"/>
<comment type="similarity">
    <text evidence="9">Belongs to the COQ7 family.</text>
</comment>
<dbReference type="PANTHER" id="PTHR11237:SF4">
    <property type="entry name" value="5-DEMETHOXYUBIQUINONE HYDROXYLASE, MITOCHONDRIAL"/>
    <property type="match status" value="1"/>
</dbReference>
<evidence type="ECO:0000256" key="7">
    <source>
        <dbReference type="ARBA" id="ARBA00023033"/>
    </source>
</evidence>
<evidence type="ECO:0000256" key="8">
    <source>
        <dbReference type="ARBA" id="ARBA00023136"/>
    </source>
</evidence>
<dbReference type="NCBIfam" id="NF033656">
    <property type="entry name" value="DMQ_monoox_COQ7"/>
    <property type="match status" value="1"/>
</dbReference>
<comment type="catalytic activity">
    <reaction evidence="9">
        <text>a 5-methoxy-2-methyl-3-(all-trans-polyprenyl)benzene-1,4-diol + AH2 + O2 = a 3-demethylubiquinol + A + H2O</text>
        <dbReference type="Rhea" id="RHEA:50908"/>
        <dbReference type="Rhea" id="RHEA-COMP:10859"/>
        <dbReference type="Rhea" id="RHEA-COMP:10914"/>
        <dbReference type="ChEBI" id="CHEBI:13193"/>
        <dbReference type="ChEBI" id="CHEBI:15377"/>
        <dbReference type="ChEBI" id="CHEBI:15379"/>
        <dbReference type="ChEBI" id="CHEBI:17499"/>
        <dbReference type="ChEBI" id="CHEBI:84167"/>
        <dbReference type="ChEBI" id="CHEBI:84422"/>
        <dbReference type="EC" id="1.14.99.60"/>
    </reaction>
</comment>
<dbReference type="UniPathway" id="UPA00232"/>
<dbReference type="Proteomes" id="UP000315439">
    <property type="component" value="Unassembled WGS sequence"/>
</dbReference>
<feature type="binding site" evidence="9">
    <location>
        <position position="94"/>
    </location>
    <ligand>
        <name>Fe cation</name>
        <dbReference type="ChEBI" id="CHEBI:24875"/>
        <label>1</label>
    </ligand>
</feature>
<sequence length="212" mass="23234">MRHLNLADKVIMLADNALKTLAGGYQTTPREKPVSQSDAGELTTEDAKHSAGLMRINHCGEVCAQALYQGQALTARLPEVREKMEQAAAEENDHLEWCAGRLKQLDSHTSWFNPVWYAGSFAIGAIAGAVGDKWSLGFVAETEHQVVRHLDDHLQKLPSNDHESRAILIQMREDELEHATAALAAGGAELPGPVKKMMGLMSKVMTSTVYYV</sequence>
<comment type="subcellular location">
    <subcellularLocation>
        <location evidence="9">Cell membrane</location>
        <topology evidence="9">Peripheral membrane protein</topology>
    </subcellularLocation>
</comment>
<feature type="binding site" evidence="9">
    <location>
        <position position="175"/>
    </location>
    <ligand>
        <name>Fe cation</name>
        <dbReference type="ChEBI" id="CHEBI:24875"/>
        <label>2</label>
    </ligand>
</feature>
<reference evidence="11 12" key="1">
    <citation type="submission" date="2019-07" db="EMBL/GenBank/DDBJ databases">
        <title>Draft genome for Aliikangiella sp. M105.</title>
        <authorList>
            <person name="Wang G."/>
        </authorList>
    </citation>
    <scope>NUCLEOTIDE SEQUENCE [LARGE SCALE GENOMIC DNA]</scope>
    <source>
        <strain evidence="11 12">M105</strain>
    </source>
</reference>
<comment type="cofactor">
    <cofactor evidence="9">
        <name>Fe cation</name>
        <dbReference type="ChEBI" id="CHEBI:24875"/>
    </cofactor>
    <text evidence="9">Binds 2 iron ions per subunit.</text>
</comment>
<keyword evidence="5 9" id="KW-0560">Oxidoreductase</keyword>
<feature type="binding site" evidence="9">
    <location>
        <position position="143"/>
    </location>
    <ligand>
        <name>Fe cation</name>
        <dbReference type="ChEBI" id="CHEBI:24875"/>
        <label>2</label>
    </ligand>
</feature>
<feature type="binding site" evidence="9">
    <location>
        <position position="175"/>
    </location>
    <ligand>
        <name>Fe cation</name>
        <dbReference type="ChEBI" id="CHEBI:24875"/>
        <label>1</label>
    </ligand>
</feature>
<keyword evidence="8 9" id="KW-0472">Membrane</keyword>
<keyword evidence="3 9" id="KW-0831">Ubiquinone biosynthesis</keyword>
<dbReference type="InterPro" id="IPR012347">
    <property type="entry name" value="Ferritin-like"/>
</dbReference>
<dbReference type="EC" id="1.14.99.60" evidence="9"/>
<protein>
    <recommendedName>
        <fullName evidence="9">3-demethoxyubiquinol 3-hydroxylase</fullName>
        <shortName evidence="9">DMQ hydroxylase</shortName>
        <ecNumber evidence="9">1.14.99.60</ecNumber>
    </recommendedName>
    <alternativeName>
        <fullName evidence="9">2-nonaprenyl-3-methyl-6-methoxy-1,4-benzoquinol hydroxylase</fullName>
    </alternativeName>
</protein>
<gene>
    <name evidence="9 11" type="primary">coq7</name>
    <name evidence="11" type="ORF">FLL46_04395</name>
</gene>
<evidence type="ECO:0000256" key="6">
    <source>
        <dbReference type="ARBA" id="ARBA00023004"/>
    </source>
</evidence>
<keyword evidence="4 9" id="KW-0479">Metal-binding</keyword>
<dbReference type="Gene3D" id="1.20.1260.10">
    <property type="match status" value="1"/>
</dbReference>
<dbReference type="InterPro" id="IPR047809">
    <property type="entry name" value="COQ7_proteobact"/>
</dbReference>
<evidence type="ECO:0000256" key="3">
    <source>
        <dbReference type="ARBA" id="ARBA00022688"/>
    </source>
</evidence>
<dbReference type="AlphaFoldDB" id="A0A545UH29"/>
<evidence type="ECO:0000313" key="12">
    <source>
        <dbReference type="Proteomes" id="UP000315439"/>
    </source>
</evidence>
<feature type="binding site" evidence="9">
    <location>
        <position position="91"/>
    </location>
    <ligand>
        <name>Fe cation</name>
        <dbReference type="ChEBI" id="CHEBI:24875"/>
        <label>1</label>
    </ligand>
</feature>
<dbReference type="InterPro" id="IPR009078">
    <property type="entry name" value="Ferritin-like_SF"/>
</dbReference>
<feature type="binding site" evidence="9">
    <location>
        <position position="91"/>
    </location>
    <ligand>
        <name>Fe cation</name>
        <dbReference type="ChEBI" id="CHEBI:24875"/>
        <label>2</label>
    </ligand>
</feature>
<dbReference type="RefSeq" id="WP_142892246.1">
    <property type="nucleotide sequence ID" value="NZ_ML660161.1"/>
</dbReference>
<keyword evidence="2 9" id="KW-1003">Cell membrane</keyword>
<evidence type="ECO:0000256" key="10">
    <source>
        <dbReference type="SAM" id="MobiDB-lite"/>
    </source>
</evidence>
<dbReference type="Pfam" id="PF03232">
    <property type="entry name" value="COQ7"/>
    <property type="match status" value="1"/>
</dbReference>
<dbReference type="EMBL" id="VIKS01000003">
    <property type="protein sequence ID" value="TQV88777.1"/>
    <property type="molecule type" value="Genomic_DNA"/>
</dbReference>
<dbReference type="InterPro" id="IPR011566">
    <property type="entry name" value="Ubq_synth_Coq7"/>
</dbReference>
<evidence type="ECO:0000313" key="11">
    <source>
        <dbReference type="EMBL" id="TQV88777.1"/>
    </source>
</evidence>
<organism evidence="11 12">
    <name type="scientific">Aliikangiella coralliicola</name>
    <dbReference type="NCBI Taxonomy" id="2592383"/>
    <lineage>
        <taxon>Bacteria</taxon>
        <taxon>Pseudomonadati</taxon>
        <taxon>Pseudomonadota</taxon>
        <taxon>Gammaproteobacteria</taxon>
        <taxon>Oceanospirillales</taxon>
        <taxon>Pleioneaceae</taxon>
        <taxon>Aliikangiella</taxon>
    </lineage>
</organism>
<dbReference type="GO" id="GO:0008682">
    <property type="term" value="F:3-demethoxyubiquinol 3-hydroxylase activity"/>
    <property type="evidence" value="ECO:0007669"/>
    <property type="project" value="UniProtKB-EC"/>
</dbReference>
<dbReference type="CDD" id="cd01042">
    <property type="entry name" value="DMQH"/>
    <property type="match status" value="1"/>
</dbReference>
<feature type="binding site" evidence="9">
    <location>
        <position position="178"/>
    </location>
    <ligand>
        <name>Fe cation</name>
        <dbReference type="ChEBI" id="CHEBI:24875"/>
        <label>2</label>
    </ligand>
</feature>
<dbReference type="SUPFAM" id="SSF47240">
    <property type="entry name" value="Ferritin-like"/>
    <property type="match status" value="1"/>
</dbReference>
<comment type="function">
    <text evidence="9">Catalyzes the hydroxylation of 2-nonaprenyl-3-methyl-6-methoxy-1,4-benzoquinol during ubiquinone biosynthesis.</text>
</comment>
<comment type="pathway">
    <text evidence="1 9">Cofactor biosynthesis; ubiquinone biosynthesis.</text>
</comment>
<evidence type="ECO:0000256" key="1">
    <source>
        <dbReference type="ARBA" id="ARBA00004749"/>
    </source>
</evidence>
<evidence type="ECO:0000256" key="9">
    <source>
        <dbReference type="HAMAP-Rule" id="MF_01658"/>
    </source>
</evidence>
<keyword evidence="6 9" id="KW-0408">Iron</keyword>
<evidence type="ECO:0000256" key="5">
    <source>
        <dbReference type="ARBA" id="ARBA00023002"/>
    </source>
</evidence>
<dbReference type="PANTHER" id="PTHR11237">
    <property type="entry name" value="COENZYME Q10 BIOSYNTHESIS PROTEIN 7"/>
    <property type="match status" value="1"/>
</dbReference>
<proteinExistence type="inferred from homology"/>
<feature type="binding site" evidence="9">
    <location>
        <position position="61"/>
    </location>
    <ligand>
        <name>Fe cation</name>
        <dbReference type="ChEBI" id="CHEBI:24875"/>
        <label>1</label>
    </ligand>
</feature>
<dbReference type="GO" id="GO:0046872">
    <property type="term" value="F:metal ion binding"/>
    <property type="evidence" value="ECO:0007669"/>
    <property type="project" value="UniProtKB-KW"/>
</dbReference>
<dbReference type="GO" id="GO:0005886">
    <property type="term" value="C:plasma membrane"/>
    <property type="evidence" value="ECO:0007669"/>
    <property type="project" value="UniProtKB-SubCell"/>
</dbReference>